<evidence type="ECO:0000313" key="2">
    <source>
        <dbReference type="EMBL" id="GAK69661.1"/>
    </source>
</evidence>
<keyword evidence="1" id="KW-0732">Signal</keyword>
<dbReference type="AlphaFoldDB" id="A0A081CSL5"/>
<evidence type="ECO:0008006" key="4">
    <source>
        <dbReference type="Google" id="ProtNLM"/>
    </source>
</evidence>
<reference evidence="2 3" key="1">
    <citation type="submission" date="2014-08" db="EMBL/GenBank/DDBJ databases">
        <title>Whole genome shotgun sequence of Rhizobium rubi NBRC 13261.</title>
        <authorList>
            <person name="Katano-Makiyama Y."/>
            <person name="Hosoyama A."/>
            <person name="Hashimoto M."/>
            <person name="Hosoyama Y."/>
            <person name="Noguchi M."/>
            <person name="Tsuchikane K."/>
            <person name="Uohara A."/>
            <person name="Ohji S."/>
            <person name="Ichikawa N."/>
            <person name="Kimura A."/>
            <person name="Yamazoe A."/>
            <person name="Fujita N."/>
        </authorList>
    </citation>
    <scope>NUCLEOTIDE SEQUENCE [LARGE SCALE GENOMIC DNA]</scope>
    <source>
        <strain evidence="2 3">NBRC 13261</strain>
    </source>
</reference>
<dbReference type="RefSeq" id="WP_234936097.1">
    <property type="nucleotide sequence ID" value="NZ_BBJU01000007.1"/>
</dbReference>
<dbReference type="EMBL" id="BBJU01000007">
    <property type="protein sequence ID" value="GAK69661.1"/>
    <property type="molecule type" value="Genomic_DNA"/>
</dbReference>
<comment type="caution">
    <text evidence="2">The sequence shown here is derived from an EMBL/GenBank/DDBJ whole genome shotgun (WGS) entry which is preliminary data.</text>
</comment>
<protein>
    <recommendedName>
        <fullName evidence="4">DUF4424 domain-containing protein</fullName>
    </recommendedName>
</protein>
<gene>
    <name evidence="2" type="ORF">RRU01S_07_01860</name>
</gene>
<feature type="chain" id="PRO_5001756191" description="DUF4424 domain-containing protein" evidence="1">
    <location>
        <begin position="24"/>
        <end position="352"/>
    </location>
</feature>
<organism evidence="2 3">
    <name type="scientific">Agrobacterium rubi TR3 = NBRC 13261</name>
    <dbReference type="NCBI Taxonomy" id="1368415"/>
    <lineage>
        <taxon>Bacteria</taxon>
        <taxon>Pseudomonadati</taxon>
        <taxon>Pseudomonadota</taxon>
        <taxon>Alphaproteobacteria</taxon>
        <taxon>Hyphomicrobiales</taxon>
        <taxon>Rhizobiaceae</taxon>
        <taxon>Rhizobium/Agrobacterium group</taxon>
        <taxon>Agrobacterium</taxon>
    </lineage>
</organism>
<proteinExistence type="predicted"/>
<accession>A0A081CSL5</accession>
<evidence type="ECO:0000313" key="3">
    <source>
        <dbReference type="Proteomes" id="UP000028701"/>
    </source>
</evidence>
<sequence length="352" mass="39115">MSRSCIAVLSVIMAFSAPTMGLAQDASATIETPSPTSPPKIATLREGFDLKMLEPINGVDFRTYSHITYAMFLDPDGDHEAIYQKFGTDKASFDAASAAYGERMKLDKTFAMVEIFGAYFAENAQGTYAAFGKDVAQSVLNQAPLTQNEPMPEEKFREIQVYYARKASVAGTALSEQDEVLKPYHITFNDFNILGAWFSRRLALETMDLSSPQVRSDTKASAIPTERPEWGGLWRFTWKTLQRTETEMKVVEASRDICVKDDMTAETLPLMPKPSGVKCVLIDKVHFYDSGVQMRAECDLGGIGASWGMYLQPENDGESFTGQISYNETYEGDTDMPQPMTDVAVKRMGECQ</sequence>
<name>A0A081CSL5_9HYPH</name>
<dbReference type="Proteomes" id="UP000028701">
    <property type="component" value="Unassembled WGS sequence"/>
</dbReference>
<feature type="signal peptide" evidence="1">
    <location>
        <begin position="1"/>
        <end position="23"/>
    </location>
</feature>
<evidence type="ECO:0000256" key="1">
    <source>
        <dbReference type="SAM" id="SignalP"/>
    </source>
</evidence>